<accession>A0A8J5HH31</accession>
<comment type="caution">
    <text evidence="3">The sequence shown here is derived from an EMBL/GenBank/DDBJ whole genome shotgun (WGS) entry which is preliminary data.</text>
</comment>
<feature type="domain" description="NB-ARC" evidence="2">
    <location>
        <begin position="205"/>
        <end position="247"/>
    </location>
</feature>
<sequence length="261" mass="29580">MATILLAEASILLTVTEALLVAPSLSRCDDYGPSLALSKMSKPSLPRINSLTATTTGLPGYLKGVSCYFTLLSTQGFFKHFLRKIKLLKDRHDIASEIKKLKVQVEDIKKRHDRYFHLNEATSSGTITRLDMTDRYSDPQIINHFVEETQLVGINQSRDKILGWVMDENYLELTAISLISFGGLGKTTLAKTVYDHLIIIEDARLNTEQLLNMMDELQLVKTIRDHLHGKRYLLVLDDVWSIEAWKARALHCHKVKKEVGS</sequence>
<evidence type="ECO:0000313" key="3">
    <source>
        <dbReference type="EMBL" id="KAG6524351.1"/>
    </source>
</evidence>
<dbReference type="Proteomes" id="UP000734854">
    <property type="component" value="Unassembled WGS sequence"/>
</dbReference>
<dbReference type="AlphaFoldDB" id="A0A8J5HH31"/>
<dbReference type="EMBL" id="JACMSC010000004">
    <property type="protein sequence ID" value="KAG6524351.1"/>
    <property type="molecule type" value="Genomic_DNA"/>
</dbReference>
<dbReference type="PANTHER" id="PTHR19338:SF32">
    <property type="entry name" value="OS06G0287500 PROTEIN"/>
    <property type="match status" value="1"/>
</dbReference>
<name>A0A8J5HH31_ZINOF</name>
<dbReference type="InterPro" id="IPR002182">
    <property type="entry name" value="NB-ARC"/>
</dbReference>
<organism evidence="3 4">
    <name type="scientific">Zingiber officinale</name>
    <name type="common">Ginger</name>
    <name type="synonym">Amomum zingiber</name>
    <dbReference type="NCBI Taxonomy" id="94328"/>
    <lineage>
        <taxon>Eukaryota</taxon>
        <taxon>Viridiplantae</taxon>
        <taxon>Streptophyta</taxon>
        <taxon>Embryophyta</taxon>
        <taxon>Tracheophyta</taxon>
        <taxon>Spermatophyta</taxon>
        <taxon>Magnoliopsida</taxon>
        <taxon>Liliopsida</taxon>
        <taxon>Zingiberales</taxon>
        <taxon>Zingiberaceae</taxon>
        <taxon>Zingiber</taxon>
    </lineage>
</organism>
<protein>
    <recommendedName>
        <fullName evidence="2">NB-ARC domain-containing protein</fullName>
    </recommendedName>
</protein>
<feature type="signal peptide" evidence="1">
    <location>
        <begin position="1"/>
        <end position="18"/>
    </location>
</feature>
<evidence type="ECO:0000259" key="2">
    <source>
        <dbReference type="Pfam" id="PF00931"/>
    </source>
</evidence>
<dbReference type="Gene3D" id="3.40.50.300">
    <property type="entry name" value="P-loop containing nucleotide triphosphate hydrolases"/>
    <property type="match status" value="2"/>
</dbReference>
<dbReference type="Pfam" id="PF00931">
    <property type="entry name" value="NB-ARC"/>
    <property type="match status" value="1"/>
</dbReference>
<dbReference type="GO" id="GO:0043531">
    <property type="term" value="F:ADP binding"/>
    <property type="evidence" value="ECO:0007669"/>
    <property type="project" value="InterPro"/>
</dbReference>
<dbReference type="InterPro" id="IPR027417">
    <property type="entry name" value="P-loop_NTPase"/>
</dbReference>
<gene>
    <name evidence="3" type="ORF">ZIOFF_014259</name>
</gene>
<keyword evidence="1" id="KW-0732">Signal</keyword>
<proteinExistence type="predicted"/>
<evidence type="ECO:0000313" key="4">
    <source>
        <dbReference type="Proteomes" id="UP000734854"/>
    </source>
</evidence>
<reference evidence="3 4" key="1">
    <citation type="submission" date="2020-08" db="EMBL/GenBank/DDBJ databases">
        <title>Plant Genome Project.</title>
        <authorList>
            <person name="Zhang R.-G."/>
        </authorList>
    </citation>
    <scope>NUCLEOTIDE SEQUENCE [LARGE SCALE GENOMIC DNA]</scope>
    <source>
        <tissue evidence="3">Rhizome</tissue>
    </source>
</reference>
<dbReference type="PANTHER" id="PTHR19338">
    <property type="entry name" value="TRANSLOCASE OF INNER MITOCHONDRIAL MEMBRANE 13 HOMOLOG"/>
    <property type="match status" value="1"/>
</dbReference>
<feature type="chain" id="PRO_5035240992" description="NB-ARC domain-containing protein" evidence="1">
    <location>
        <begin position="19"/>
        <end position="261"/>
    </location>
</feature>
<dbReference type="SUPFAM" id="SSF52540">
    <property type="entry name" value="P-loop containing nucleoside triphosphate hydrolases"/>
    <property type="match status" value="1"/>
</dbReference>
<keyword evidence="4" id="KW-1185">Reference proteome</keyword>
<evidence type="ECO:0000256" key="1">
    <source>
        <dbReference type="SAM" id="SignalP"/>
    </source>
</evidence>